<evidence type="ECO:0000313" key="1">
    <source>
        <dbReference type="EMBL" id="PXX78808.1"/>
    </source>
</evidence>
<evidence type="ECO:0008006" key="3">
    <source>
        <dbReference type="Google" id="ProtNLM"/>
    </source>
</evidence>
<dbReference type="SUPFAM" id="SSF58104">
    <property type="entry name" value="Methyl-accepting chemotaxis protein (MCP) signaling domain"/>
    <property type="match status" value="1"/>
</dbReference>
<dbReference type="Proteomes" id="UP000247555">
    <property type="component" value="Unassembled WGS sequence"/>
</dbReference>
<proteinExistence type="predicted"/>
<comment type="caution">
    <text evidence="1">The sequence shown here is derived from an EMBL/GenBank/DDBJ whole genome shotgun (WGS) entry which is preliminary data.</text>
</comment>
<dbReference type="AlphaFoldDB" id="A0A318KPV8"/>
<dbReference type="Gene3D" id="1.10.287.950">
    <property type="entry name" value="Methyl-accepting chemotaxis protein"/>
    <property type="match status" value="1"/>
</dbReference>
<reference evidence="1 2" key="1">
    <citation type="submission" date="2018-05" db="EMBL/GenBank/DDBJ databases">
        <title>Genomic Encyclopedia of Type Strains, Phase IV (KMG-IV): sequencing the most valuable type-strain genomes for metagenomic binning, comparative biology and taxonomic classification.</title>
        <authorList>
            <person name="Goeker M."/>
        </authorList>
    </citation>
    <scope>NUCLEOTIDE SEQUENCE [LARGE SCALE GENOMIC DNA]</scope>
    <source>
        <strain evidence="1 2">DSM 29661</strain>
    </source>
</reference>
<protein>
    <recommendedName>
        <fullName evidence="3">Methyl-accepting chemotaxis protein (MCP) signaling protein</fullName>
    </recommendedName>
</protein>
<evidence type="ECO:0000313" key="2">
    <source>
        <dbReference type="Proteomes" id="UP000247555"/>
    </source>
</evidence>
<keyword evidence="2" id="KW-1185">Reference proteome</keyword>
<name>A0A318KPV8_9NEIS</name>
<dbReference type="EMBL" id="QJKI01000009">
    <property type="protein sequence ID" value="PXX78808.1"/>
    <property type="molecule type" value="Genomic_DNA"/>
</dbReference>
<accession>A0A318KPV8</accession>
<gene>
    <name evidence="1" type="ORF">DFR34_10931</name>
</gene>
<sequence length="74" mass="7807">MREADAAGTAQEIALMVDQQATTAQDIASGMETVNAMSEQNPSGVRRITEDARQLRGAAQALHELVAHVAAYPA</sequence>
<organism evidence="1 2">
    <name type="scientific">Rivihabitans pingtungensis</name>
    <dbReference type="NCBI Taxonomy" id="1054498"/>
    <lineage>
        <taxon>Bacteria</taxon>
        <taxon>Pseudomonadati</taxon>
        <taxon>Pseudomonadota</taxon>
        <taxon>Betaproteobacteria</taxon>
        <taxon>Neisseriales</taxon>
        <taxon>Aquaspirillaceae</taxon>
        <taxon>Rivihabitans</taxon>
    </lineage>
</organism>